<proteinExistence type="predicted"/>
<sequence>MFTTQKSRSGDYHLQKSGKILAVRWHDKREVTALSTFHKGDMTDSGKTNYRTGEQILKPDLIIDYTENMRLVDKADMMTSFVECVRKTVRWYHKLLACAEWV</sequence>
<dbReference type="EMBL" id="JAWQEG010000854">
    <property type="protein sequence ID" value="KAK3884758.1"/>
    <property type="molecule type" value="Genomic_DNA"/>
</dbReference>
<comment type="caution">
    <text evidence="2">The sequence shown here is derived from an EMBL/GenBank/DDBJ whole genome shotgun (WGS) entry which is preliminary data.</text>
</comment>
<name>A0AAE1G1Q5_PETCI</name>
<accession>A0AAE1G1Q5</accession>
<dbReference type="Pfam" id="PF13843">
    <property type="entry name" value="DDE_Tnp_1_7"/>
    <property type="match status" value="1"/>
</dbReference>
<dbReference type="AlphaFoldDB" id="A0AAE1G1Q5"/>
<evidence type="ECO:0000313" key="2">
    <source>
        <dbReference type="EMBL" id="KAK3884758.1"/>
    </source>
</evidence>
<reference evidence="2" key="1">
    <citation type="submission" date="2023-10" db="EMBL/GenBank/DDBJ databases">
        <title>Genome assemblies of two species of porcelain crab, Petrolisthes cinctipes and Petrolisthes manimaculis (Anomura: Porcellanidae).</title>
        <authorList>
            <person name="Angst P."/>
        </authorList>
    </citation>
    <scope>NUCLEOTIDE SEQUENCE</scope>
    <source>
        <strain evidence="2">PB745_01</strain>
        <tissue evidence="2">Gill</tissue>
    </source>
</reference>
<gene>
    <name evidence="2" type="ORF">Pcinc_010997</name>
</gene>
<dbReference type="Proteomes" id="UP001286313">
    <property type="component" value="Unassembled WGS sequence"/>
</dbReference>
<dbReference type="PANTHER" id="PTHR46599:SF3">
    <property type="entry name" value="PIGGYBAC TRANSPOSABLE ELEMENT-DERIVED PROTEIN 4"/>
    <property type="match status" value="1"/>
</dbReference>
<evidence type="ECO:0000313" key="3">
    <source>
        <dbReference type="Proteomes" id="UP001286313"/>
    </source>
</evidence>
<keyword evidence="3" id="KW-1185">Reference proteome</keyword>
<feature type="domain" description="PiggyBac transposable element-derived protein" evidence="1">
    <location>
        <begin position="4"/>
        <end position="97"/>
    </location>
</feature>
<protein>
    <recommendedName>
        <fullName evidence="1">PiggyBac transposable element-derived protein domain-containing protein</fullName>
    </recommendedName>
</protein>
<evidence type="ECO:0000259" key="1">
    <source>
        <dbReference type="Pfam" id="PF13843"/>
    </source>
</evidence>
<dbReference type="PANTHER" id="PTHR46599">
    <property type="entry name" value="PIGGYBAC TRANSPOSABLE ELEMENT-DERIVED PROTEIN 4"/>
    <property type="match status" value="1"/>
</dbReference>
<dbReference type="InterPro" id="IPR029526">
    <property type="entry name" value="PGBD"/>
</dbReference>
<organism evidence="2 3">
    <name type="scientific">Petrolisthes cinctipes</name>
    <name type="common">Flat porcelain crab</name>
    <dbReference type="NCBI Taxonomy" id="88211"/>
    <lineage>
        <taxon>Eukaryota</taxon>
        <taxon>Metazoa</taxon>
        <taxon>Ecdysozoa</taxon>
        <taxon>Arthropoda</taxon>
        <taxon>Crustacea</taxon>
        <taxon>Multicrustacea</taxon>
        <taxon>Malacostraca</taxon>
        <taxon>Eumalacostraca</taxon>
        <taxon>Eucarida</taxon>
        <taxon>Decapoda</taxon>
        <taxon>Pleocyemata</taxon>
        <taxon>Anomura</taxon>
        <taxon>Galatheoidea</taxon>
        <taxon>Porcellanidae</taxon>
        <taxon>Petrolisthes</taxon>
    </lineage>
</organism>